<dbReference type="EMBL" id="JANAKD010000513">
    <property type="protein sequence ID" value="KAJ3493191.1"/>
    <property type="molecule type" value="Genomic_DNA"/>
</dbReference>
<evidence type="ECO:0000313" key="2">
    <source>
        <dbReference type="Proteomes" id="UP001148737"/>
    </source>
</evidence>
<comment type="caution">
    <text evidence="1">The sequence shown here is derived from an EMBL/GenBank/DDBJ whole genome shotgun (WGS) entry which is preliminary data.</text>
</comment>
<evidence type="ECO:0000313" key="1">
    <source>
        <dbReference type="EMBL" id="KAJ3493191.1"/>
    </source>
</evidence>
<proteinExistence type="predicted"/>
<reference evidence="1" key="1">
    <citation type="submission" date="2022-07" db="EMBL/GenBank/DDBJ databases">
        <title>Genome Sequence of Lecanicillium saksenae.</title>
        <authorList>
            <person name="Buettner E."/>
        </authorList>
    </citation>
    <scope>NUCLEOTIDE SEQUENCE</scope>
    <source>
        <strain evidence="1">VT-O1</strain>
    </source>
</reference>
<keyword evidence="2" id="KW-1185">Reference proteome</keyword>
<gene>
    <name evidence="1" type="ORF">NLG97_g4888</name>
</gene>
<organism evidence="1 2">
    <name type="scientific">Lecanicillium saksenae</name>
    <dbReference type="NCBI Taxonomy" id="468837"/>
    <lineage>
        <taxon>Eukaryota</taxon>
        <taxon>Fungi</taxon>
        <taxon>Dikarya</taxon>
        <taxon>Ascomycota</taxon>
        <taxon>Pezizomycotina</taxon>
        <taxon>Sordariomycetes</taxon>
        <taxon>Hypocreomycetidae</taxon>
        <taxon>Hypocreales</taxon>
        <taxon>Cordycipitaceae</taxon>
        <taxon>Lecanicillium</taxon>
    </lineage>
</organism>
<accession>A0ACC1QVW3</accession>
<protein>
    <submittedName>
        <fullName evidence="1">Uncharacterized protein</fullName>
    </submittedName>
</protein>
<sequence length="404" mass="45210">MMNRAYNELYAARKSNADYVNKLIGLGAVIVGKTKMSAFASAEELTDQWIDYHCPFNPRGDKYQTPSCSSTGAGASLAGYSWLDHSIGTDTSGSMRLPAAFNDLFGLRTFYGIASRQGIVPSCNEFDTVGTLHRSLKDAKHLTAATLDVPDSSRFPKRLLYPLDIFPQADSDQQAMTESFIKIVESFLGIERTPISIMRTWESNPPEEAQGKSLQEFMEMSAVWPMYYDTYHTFDAFRAEYLAKFGKEAYVGPYMRKRWGIAIPFTKKEGAQAVAKMKIFRTWFETNVMGQDSETVTDAVMIMPFGSASPKYRDESNNLPSIVGSFSVFYLPAVLQLPTLIIPIGQKPYNSRISGLEEHLPIFSSFMGAKGTDLMLINLAEAALKCAKWPTEVLTGRRDFSNWR</sequence>
<dbReference type="Proteomes" id="UP001148737">
    <property type="component" value="Unassembled WGS sequence"/>
</dbReference>
<name>A0ACC1QVW3_9HYPO</name>